<dbReference type="OrthoDB" id="8957929at2759"/>
<dbReference type="GO" id="GO:0005643">
    <property type="term" value="C:nuclear pore"/>
    <property type="evidence" value="ECO:0007669"/>
    <property type="project" value="TreeGrafter"/>
</dbReference>
<dbReference type="GeneID" id="106516822"/>
<feature type="compositionally biased region" description="Acidic residues" evidence="1">
    <location>
        <begin position="1"/>
        <end position="38"/>
    </location>
</feature>
<dbReference type="PANTHER" id="PTHR18898">
    <property type="entry name" value="NUCLEOPROTEIN TPR-RELATED"/>
    <property type="match status" value="1"/>
</dbReference>
<dbReference type="InParanoid" id="A0A2I4B513"/>
<feature type="compositionally biased region" description="Polar residues" evidence="1">
    <location>
        <begin position="236"/>
        <end position="257"/>
    </location>
</feature>
<organism evidence="2 3">
    <name type="scientific">Austrofundulus limnaeus</name>
    <name type="common">Annual killifish</name>
    <dbReference type="NCBI Taxonomy" id="52670"/>
    <lineage>
        <taxon>Eukaryota</taxon>
        <taxon>Metazoa</taxon>
        <taxon>Chordata</taxon>
        <taxon>Craniata</taxon>
        <taxon>Vertebrata</taxon>
        <taxon>Euteleostomi</taxon>
        <taxon>Actinopterygii</taxon>
        <taxon>Neopterygii</taxon>
        <taxon>Teleostei</taxon>
        <taxon>Neoteleostei</taxon>
        <taxon>Acanthomorphata</taxon>
        <taxon>Ovalentaria</taxon>
        <taxon>Atherinomorphae</taxon>
        <taxon>Cyprinodontiformes</taxon>
        <taxon>Rivulidae</taxon>
        <taxon>Austrofundulus</taxon>
    </lineage>
</organism>
<name>A0A2I4B513_AUSLI</name>
<dbReference type="GO" id="GO:1901673">
    <property type="term" value="P:regulation of mitotic spindle assembly"/>
    <property type="evidence" value="ECO:0007669"/>
    <property type="project" value="TreeGrafter"/>
</dbReference>
<dbReference type="KEGG" id="alim:106516822"/>
<dbReference type="STRING" id="52670.A0A2I4B513"/>
<reference evidence="3" key="1">
    <citation type="submission" date="2025-08" db="UniProtKB">
        <authorList>
            <consortium name="RefSeq"/>
        </authorList>
    </citation>
    <scope>IDENTIFICATION</scope>
</reference>
<dbReference type="RefSeq" id="XP_013862826.1">
    <property type="nucleotide sequence ID" value="XM_014007372.1"/>
</dbReference>
<evidence type="ECO:0000256" key="1">
    <source>
        <dbReference type="SAM" id="MobiDB-lite"/>
    </source>
</evidence>
<gene>
    <name evidence="3" type="primary">LOC106516822</name>
</gene>
<feature type="region of interest" description="Disordered" evidence="1">
    <location>
        <begin position="167"/>
        <end position="369"/>
    </location>
</feature>
<feature type="compositionally biased region" description="Polar residues" evidence="1">
    <location>
        <begin position="299"/>
        <end position="328"/>
    </location>
</feature>
<dbReference type="GO" id="GO:0017056">
    <property type="term" value="F:structural constituent of nuclear pore"/>
    <property type="evidence" value="ECO:0007669"/>
    <property type="project" value="TreeGrafter"/>
</dbReference>
<dbReference type="AlphaFoldDB" id="A0A2I4B513"/>
<proteinExistence type="predicted"/>
<evidence type="ECO:0000313" key="3">
    <source>
        <dbReference type="RefSeq" id="XP_013862826.1"/>
    </source>
</evidence>
<dbReference type="GO" id="GO:0006406">
    <property type="term" value="P:mRNA export from nucleus"/>
    <property type="evidence" value="ECO:0007669"/>
    <property type="project" value="TreeGrafter"/>
</dbReference>
<feature type="region of interest" description="Disordered" evidence="1">
    <location>
        <begin position="1"/>
        <end position="155"/>
    </location>
</feature>
<sequence>MGEEGEDSNEGSGDDNEAYEADDTEGADVTDPGTETEESLGASDSTQRPADSQTPSFEGSSMEAFSTEQSVTSSGTRMPQSPRRPMHQLPPRLNIHPASTSELGPPAQVPRIPVRRQSVGRLTPGVPSSAQHFFEDDDRMVPSTPTLVPPRSEGFDQAIHSPQVAGVPRFRFGPSEDLPQTSSSSHSDLGQLASQGGLGMYESPLFLATHEEESGGRSVPTTPLQVSAPVTIFSEVAQSDTSEHASQSVPMVSTSTPGLVPGSGSSVEERDIFLEPDTDRPSAEVSLDPVVSQGDSEEPSQLSDKASLPSTSQEPPSSSADTSSTVQPKPSRPGPSRQLQRWPDHRGGRMKRGGHAFPSRGVPGRRFMR</sequence>
<dbReference type="PANTHER" id="PTHR18898:SF4">
    <property type="entry name" value="NUCLEOPROTEIN TPR"/>
    <property type="match status" value="1"/>
</dbReference>
<dbReference type="Proteomes" id="UP000192220">
    <property type="component" value="Unplaced"/>
</dbReference>
<feature type="compositionally biased region" description="Polar residues" evidence="1">
    <location>
        <begin position="178"/>
        <end position="194"/>
    </location>
</feature>
<evidence type="ECO:0000313" key="2">
    <source>
        <dbReference type="Proteomes" id="UP000192220"/>
    </source>
</evidence>
<feature type="compositionally biased region" description="Polar residues" evidence="1">
    <location>
        <begin position="42"/>
        <end position="79"/>
    </location>
</feature>
<accession>A0A2I4B513</accession>
<feature type="compositionally biased region" description="Basic and acidic residues" evidence="1">
    <location>
        <begin position="267"/>
        <end position="282"/>
    </location>
</feature>
<protein>
    <submittedName>
        <fullName evidence="3">Nucleoprotein TPR</fullName>
    </submittedName>
</protein>
<keyword evidence="2" id="KW-1185">Reference proteome</keyword>